<gene>
    <name evidence="1" type="ORF">UVI_02017900</name>
</gene>
<reference evidence="2" key="1">
    <citation type="journal article" date="2016" name="Genome Announc.">
        <title>Genome sequence of Ustilaginoidea virens IPU010, a rice pathogenic fungus causing false smut.</title>
        <authorList>
            <person name="Kumagai T."/>
            <person name="Ishii T."/>
            <person name="Terai G."/>
            <person name="Umemura M."/>
            <person name="Machida M."/>
            <person name="Asai K."/>
        </authorList>
    </citation>
    <scope>NUCLEOTIDE SEQUENCE [LARGE SCALE GENOMIC DNA]</scope>
    <source>
        <strain evidence="2">IPU010</strain>
    </source>
</reference>
<dbReference type="AlphaFoldDB" id="A0A1B5KS62"/>
<protein>
    <submittedName>
        <fullName evidence="1">Uncharacterized protein</fullName>
    </submittedName>
</protein>
<accession>A0A1B5KS62</accession>
<evidence type="ECO:0000313" key="2">
    <source>
        <dbReference type="Proteomes" id="UP000054053"/>
    </source>
</evidence>
<comment type="caution">
    <text evidence="1">The sequence shown here is derived from an EMBL/GenBank/DDBJ whole genome shotgun (WGS) entry which is preliminary data.</text>
</comment>
<name>A0A1B5KS62_USTVR</name>
<proteinExistence type="predicted"/>
<dbReference type="Proteomes" id="UP000054053">
    <property type="component" value="Unassembled WGS sequence"/>
</dbReference>
<organism evidence="1 2">
    <name type="scientific">Ustilaginoidea virens</name>
    <name type="common">Rice false smut fungus</name>
    <name type="synonym">Villosiclava virens</name>
    <dbReference type="NCBI Taxonomy" id="1159556"/>
    <lineage>
        <taxon>Eukaryota</taxon>
        <taxon>Fungi</taxon>
        <taxon>Dikarya</taxon>
        <taxon>Ascomycota</taxon>
        <taxon>Pezizomycotina</taxon>
        <taxon>Sordariomycetes</taxon>
        <taxon>Hypocreomycetidae</taxon>
        <taxon>Hypocreales</taxon>
        <taxon>Clavicipitaceae</taxon>
        <taxon>Ustilaginoidea</taxon>
    </lineage>
</organism>
<evidence type="ECO:0000313" key="1">
    <source>
        <dbReference type="EMBL" id="GAO13688.1"/>
    </source>
</evidence>
<dbReference type="EMBL" id="BBTG02000007">
    <property type="protein sequence ID" value="GAO13688.1"/>
    <property type="molecule type" value="Genomic_DNA"/>
</dbReference>
<sequence length="81" mass="9051">MRFSITAPGRRPTGGSIEQLGKIAGLCCDEWRRESSAASPVGSQHRKQIETRTSARAAPRLIFGTLCVRLDFLRETHLRLE</sequence>